<accession>A0A6A6Q8Q7</accession>
<reference evidence="1" key="1">
    <citation type="journal article" date="2020" name="Stud. Mycol.">
        <title>101 Dothideomycetes genomes: a test case for predicting lifestyles and emergence of pathogens.</title>
        <authorList>
            <person name="Haridas S."/>
            <person name="Albert R."/>
            <person name="Binder M."/>
            <person name="Bloem J."/>
            <person name="Labutti K."/>
            <person name="Salamov A."/>
            <person name="Andreopoulos B."/>
            <person name="Baker S."/>
            <person name="Barry K."/>
            <person name="Bills G."/>
            <person name="Bluhm B."/>
            <person name="Cannon C."/>
            <person name="Castanera R."/>
            <person name="Culley D."/>
            <person name="Daum C."/>
            <person name="Ezra D."/>
            <person name="Gonzalez J."/>
            <person name="Henrissat B."/>
            <person name="Kuo A."/>
            <person name="Liang C."/>
            <person name="Lipzen A."/>
            <person name="Lutzoni F."/>
            <person name="Magnuson J."/>
            <person name="Mondo S."/>
            <person name="Nolan M."/>
            <person name="Ohm R."/>
            <person name="Pangilinan J."/>
            <person name="Park H.-J."/>
            <person name="Ramirez L."/>
            <person name="Alfaro M."/>
            <person name="Sun H."/>
            <person name="Tritt A."/>
            <person name="Yoshinaga Y."/>
            <person name="Zwiers L.-H."/>
            <person name="Turgeon B."/>
            <person name="Goodwin S."/>
            <person name="Spatafora J."/>
            <person name="Crous P."/>
            <person name="Grigoriev I."/>
        </authorList>
    </citation>
    <scope>NUCLEOTIDE SEQUENCE</scope>
    <source>
        <strain evidence="1">CBS 269.34</strain>
    </source>
</reference>
<dbReference type="OrthoDB" id="10251855at2759"/>
<name>A0A6A6Q8Q7_9PEZI</name>
<protein>
    <submittedName>
        <fullName evidence="1">Uncharacterized protein</fullName>
    </submittedName>
</protein>
<organism evidence="1 2">
    <name type="scientific">Lophium mytilinum</name>
    <dbReference type="NCBI Taxonomy" id="390894"/>
    <lineage>
        <taxon>Eukaryota</taxon>
        <taxon>Fungi</taxon>
        <taxon>Dikarya</taxon>
        <taxon>Ascomycota</taxon>
        <taxon>Pezizomycotina</taxon>
        <taxon>Dothideomycetes</taxon>
        <taxon>Pleosporomycetidae</taxon>
        <taxon>Mytilinidiales</taxon>
        <taxon>Mytilinidiaceae</taxon>
        <taxon>Lophium</taxon>
    </lineage>
</organism>
<proteinExistence type="predicted"/>
<evidence type="ECO:0000313" key="1">
    <source>
        <dbReference type="EMBL" id="KAF2488828.1"/>
    </source>
</evidence>
<sequence>MGLPAPLEHLLGRLLISQKGHDTGLLSNTPAFTAHPLPTMPLTSPDCGPSHSPMADLYTGYGADRFPALTWDLPPSLTVVAEYVLIIEDPDAPLPWPITHGLFYAIPGARTAVAHEDLGVREVVGGKEKHLEGGFGWGRILGARLWGPEAAVGAWRASVPLYAGGAAGAVGCWGVGGGGDEGGDCERDRGEGGRVGGVGWVV</sequence>
<dbReference type="Proteomes" id="UP000799750">
    <property type="component" value="Unassembled WGS sequence"/>
</dbReference>
<dbReference type="SUPFAM" id="SSF49777">
    <property type="entry name" value="PEBP-like"/>
    <property type="match status" value="1"/>
</dbReference>
<dbReference type="EMBL" id="MU004200">
    <property type="protein sequence ID" value="KAF2488828.1"/>
    <property type="molecule type" value="Genomic_DNA"/>
</dbReference>
<dbReference type="AlphaFoldDB" id="A0A6A6Q8Q7"/>
<dbReference type="InterPro" id="IPR036610">
    <property type="entry name" value="PEBP-like_sf"/>
</dbReference>
<keyword evidence="2" id="KW-1185">Reference proteome</keyword>
<dbReference type="Gene3D" id="3.90.280.10">
    <property type="entry name" value="PEBP-like"/>
    <property type="match status" value="1"/>
</dbReference>
<evidence type="ECO:0000313" key="2">
    <source>
        <dbReference type="Proteomes" id="UP000799750"/>
    </source>
</evidence>
<gene>
    <name evidence="1" type="ORF">BU16DRAFT_623110</name>
</gene>